<feature type="domain" description="DUF5709" evidence="2">
    <location>
        <begin position="117"/>
        <end position="164"/>
    </location>
</feature>
<organism evidence="3 4">
    <name type="scientific">Microlunatus soli</name>
    <dbReference type="NCBI Taxonomy" id="630515"/>
    <lineage>
        <taxon>Bacteria</taxon>
        <taxon>Bacillati</taxon>
        <taxon>Actinomycetota</taxon>
        <taxon>Actinomycetes</taxon>
        <taxon>Propionibacteriales</taxon>
        <taxon>Propionibacteriaceae</taxon>
        <taxon>Microlunatus</taxon>
    </lineage>
</organism>
<sequence length="173" mass="18212">MTEYDDAVEQNDAPDDALDPSEYAEIPEPSEQLDQDPFQPDVGFDDGDVDDVLDEGLTTPEGWSGLIRNGPDETMDQRLDEERSDDTVPIGEPPITADRGSGDATDELDSAASAAAVGDERAGRLVSPDHGIGEGREPELFGEDVGVDGAAASAEEAAVHLTDDEPAERDGSA</sequence>
<name>A0A1H1NB18_9ACTN</name>
<dbReference type="RefSeq" id="WP_231920144.1">
    <property type="nucleotide sequence ID" value="NZ_LT629772.1"/>
</dbReference>
<feature type="compositionally biased region" description="Acidic residues" evidence="1">
    <location>
        <begin position="43"/>
        <end position="54"/>
    </location>
</feature>
<dbReference type="Pfam" id="PF18970">
    <property type="entry name" value="DUF5709"/>
    <property type="match status" value="1"/>
</dbReference>
<feature type="compositionally biased region" description="Basic and acidic residues" evidence="1">
    <location>
        <begin position="157"/>
        <end position="173"/>
    </location>
</feature>
<protein>
    <recommendedName>
        <fullName evidence="2">DUF5709 domain-containing protein</fullName>
    </recommendedName>
</protein>
<gene>
    <name evidence="3" type="ORF">SAMN04489812_0453</name>
</gene>
<feature type="compositionally biased region" description="Acidic residues" evidence="1">
    <location>
        <begin position="1"/>
        <end position="19"/>
    </location>
</feature>
<evidence type="ECO:0000313" key="4">
    <source>
        <dbReference type="Proteomes" id="UP000199103"/>
    </source>
</evidence>
<dbReference type="STRING" id="630515.SAMN04489812_0453"/>
<proteinExistence type="predicted"/>
<accession>A0A1H1NB18</accession>
<reference evidence="3 4" key="1">
    <citation type="submission" date="2016-10" db="EMBL/GenBank/DDBJ databases">
        <authorList>
            <person name="de Groot N.N."/>
        </authorList>
    </citation>
    <scope>NUCLEOTIDE SEQUENCE [LARGE SCALE GENOMIC DNA]</scope>
    <source>
        <strain evidence="3 4">DSM 21800</strain>
    </source>
</reference>
<keyword evidence="4" id="KW-1185">Reference proteome</keyword>
<feature type="region of interest" description="Disordered" evidence="1">
    <location>
        <begin position="1"/>
        <end position="142"/>
    </location>
</feature>
<evidence type="ECO:0000313" key="3">
    <source>
        <dbReference type="EMBL" id="SDR96117.1"/>
    </source>
</evidence>
<dbReference type="InterPro" id="IPR043763">
    <property type="entry name" value="DUF5709"/>
</dbReference>
<feature type="region of interest" description="Disordered" evidence="1">
    <location>
        <begin position="154"/>
        <end position="173"/>
    </location>
</feature>
<dbReference type="EMBL" id="LT629772">
    <property type="protein sequence ID" value="SDR96117.1"/>
    <property type="molecule type" value="Genomic_DNA"/>
</dbReference>
<evidence type="ECO:0000259" key="2">
    <source>
        <dbReference type="Pfam" id="PF18970"/>
    </source>
</evidence>
<dbReference type="AlphaFoldDB" id="A0A1H1NB18"/>
<dbReference type="Proteomes" id="UP000199103">
    <property type="component" value="Chromosome I"/>
</dbReference>
<evidence type="ECO:0000256" key="1">
    <source>
        <dbReference type="SAM" id="MobiDB-lite"/>
    </source>
</evidence>